<dbReference type="OrthoDB" id="143539at2759"/>
<reference evidence="2" key="1">
    <citation type="submission" date="2017-03" db="EMBL/GenBank/DDBJ databases">
        <title>Phytopthora megakarya and P. palmivora, two closely related causual agents of cacao black pod achieved similar genome size and gene model numbers by different mechanisms.</title>
        <authorList>
            <person name="Ali S."/>
            <person name="Shao J."/>
            <person name="Larry D.J."/>
            <person name="Kronmiller B."/>
            <person name="Shen D."/>
            <person name="Strem M.D."/>
            <person name="Melnick R.L."/>
            <person name="Guiltinan M.J."/>
            <person name="Tyler B.M."/>
            <person name="Meinhardt L.W."/>
            <person name="Bailey B.A."/>
        </authorList>
    </citation>
    <scope>NUCLEOTIDE SEQUENCE [LARGE SCALE GENOMIC DNA]</scope>
    <source>
        <strain evidence="2">zdho120</strain>
    </source>
</reference>
<protein>
    <recommendedName>
        <fullName evidence="3">Endonuclease/exonuclease/phosphatase domain-containing protein</fullName>
    </recommendedName>
</protein>
<sequence length="241" mass="27723">MTILFRVGRRCNLEVIGTYCPDTPHRNAQCTQQEREWISWQRRKGQEHRNICVIAGDFNAYTDDRLDRQGINERDRWTQRASVAFCDWTEEQEVISTFNLRHPTTQRFTYQNGAIKTALDDVYISAQHAHQVKRSGIWLYSLNTGDHVGTPFVSLALDRVQLANNILQGQNLIRVLAVRRPTPAELLLFSSSIEDELQIRPLRLPPPLPDESDGIISSWLHTAITHLYDCMYQAAKSGGQY</sequence>
<dbReference type="EMBL" id="NBNE01000044">
    <property type="protein sequence ID" value="OWZ23776.1"/>
    <property type="molecule type" value="Genomic_DNA"/>
</dbReference>
<dbReference type="SUPFAM" id="SSF56219">
    <property type="entry name" value="DNase I-like"/>
    <property type="match status" value="1"/>
</dbReference>
<proteinExistence type="predicted"/>
<keyword evidence="2" id="KW-1185">Reference proteome</keyword>
<evidence type="ECO:0000313" key="2">
    <source>
        <dbReference type="Proteomes" id="UP000198211"/>
    </source>
</evidence>
<name>A0A225X1J8_9STRA</name>
<evidence type="ECO:0000313" key="1">
    <source>
        <dbReference type="EMBL" id="OWZ23776.1"/>
    </source>
</evidence>
<dbReference type="AlphaFoldDB" id="A0A225X1J8"/>
<comment type="caution">
    <text evidence="1">The sequence shown here is derived from an EMBL/GenBank/DDBJ whole genome shotgun (WGS) entry which is preliminary data.</text>
</comment>
<dbReference type="InterPro" id="IPR036691">
    <property type="entry name" value="Endo/exonu/phosph_ase_sf"/>
</dbReference>
<gene>
    <name evidence="1" type="ORF">PHMEG_0001271</name>
</gene>
<organism evidence="1 2">
    <name type="scientific">Phytophthora megakarya</name>
    <dbReference type="NCBI Taxonomy" id="4795"/>
    <lineage>
        <taxon>Eukaryota</taxon>
        <taxon>Sar</taxon>
        <taxon>Stramenopiles</taxon>
        <taxon>Oomycota</taxon>
        <taxon>Peronosporomycetes</taxon>
        <taxon>Peronosporales</taxon>
        <taxon>Peronosporaceae</taxon>
        <taxon>Phytophthora</taxon>
    </lineage>
</organism>
<dbReference type="Gene3D" id="3.60.10.10">
    <property type="entry name" value="Endonuclease/exonuclease/phosphatase"/>
    <property type="match status" value="1"/>
</dbReference>
<accession>A0A225X1J8</accession>
<dbReference type="Proteomes" id="UP000198211">
    <property type="component" value="Unassembled WGS sequence"/>
</dbReference>
<evidence type="ECO:0008006" key="3">
    <source>
        <dbReference type="Google" id="ProtNLM"/>
    </source>
</evidence>